<dbReference type="GO" id="GO:0032993">
    <property type="term" value="C:protein-DNA complex"/>
    <property type="evidence" value="ECO:0007669"/>
    <property type="project" value="TreeGrafter"/>
</dbReference>
<sequence>MDKKNILIIEDNFEIREGTAEILELTGNYNIITAENGKIGVDLAIKHLPDLILCDIMMPELDGYGVLYMLSKHEETATIPFVFLTAKSERVDMRKAMEMGADDYLTKPFDDLELLNAIESRLRKRGQLVAKTAPGPDGLQLSDEEQQILLKDLIESSRVKLFKKKQAIYESGDNPIFVYYLIKGRIRSFLYYMDGRELSTDIHVDRSFFGYESVLLNEKYSDNASALEDSEVALIAKDDFFELLYRKPAVTGKFIKLLSGNIREKEEKLLELAYDSVRKRVANALVDVAEKSEAEHEDEYLIRISRDDLAALAGTANETISRMLADFKDEKLIKKEGNAIRIFSVEKLRKIKQ</sequence>
<dbReference type="GO" id="GO:0000156">
    <property type="term" value="F:phosphorelay response regulator activity"/>
    <property type="evidence" value="ECO:0007669"/>
    <property type="project" value="TreeGrafter"/>
</dbReference>
<evidence type="ECO:0000259" key="7">
    <source>
        <dbReference type="PROSITE" id="PS50042"/>
    </source>
</evidence>
<proteinExistence type="predicted"/>
<dbReference type="GO" id="GO:0005829">
    <property type="term" value="C:cytosol"/>
    <property type="evidence" value="ECO:0007669"/>
    <property type="project" value="TreeGrafter"/>
</dbReference>
<evidence type="ECO:0000313" key="10">
    <source>
        <dbReference type="EMBL" id="SUJ22074.1"/>
    </source>
</evidence>
<gene>
    <name evidence="10" type="primary">arlR_2</name>
    <name evidence="10" type="ORF">NCTC11388_03193</name>
</gene>
<feature type="domain" description="HTH crp-type" evidence="9">
    <location>
        <begin position="275"/>
        <end position="346"/>
    </location>
</feature>
<dbReference type="Gene3D" id="1.10.10.10">
    <property type="entry name" value="Winged helix-like DNA-binding domain superfamily/Winged helix DNA-binding domain"/>
    <property type="match status" value="1"/>
</dbReference>
<evidence type="ECO:0000259" key="8">
    <source>
        <dbReference type="PROSITE" id="PS50110"/>
    </source>
</evidence>
<dbReference type="SUPFAM" id="SSF46785">
    <property type="entry name" value="Winged helix' DNA-binding domain"/>
    <property type="match status" value="1"/>
</dbReference>
<dbReference type="SUPFAM" id="SSF52172">
    <property type="entry name" value="CheY-like"/>
    <property type="match status" value="1"/>
</dbReference>
<organism evidence="10 11">
    <name type="scientific">Sphingobacterium spiritivorum</name>
    <name type="common">Flavobacterium spiritivorum</name>
    <dbReference type="NCBI Taxonomy" id="258"/>
    <lineage>
        <taxon>Bacteria</taxon>
        <taxon>Pseudomonadati</taxon>
        <taxon>Bacteroidota</taxon>
        <taxon>Sphingobacteriia</taxon>
        <taxon>Sphingobacteriales</taxon>
        <taxon>Sphingobacteriaceae</taxon>
        <taxon>Sphingobacterium</taxon>
    </lineage>
</organism>
<dbReference type="SMART" id="SM00419">
    <property type="entry name" value="HTH_CRP"/>
    <property type="match status" value="1"/>
</dbReference>
<feature type="domain" description="Cyclic nucleotide-binding" evidence="7">
    <location>
        <begin position="141"/>
        <end position="244"/>
    </location>
</feature>
<evidence type="ECO:0000256" key="1">
    <source>
        <dbReference type="ARBA" id="ARBA00022553"/>
    </source>
</evidence>
<name>A0A380CJL1_SPHSI</name>
<dbReference type="PROSITE" id="PS50042">
    <property type="entry name" value="CNMP_BINDING_3"/>
    <property type="match status" value="1"/>
</dbReference>
<dbReference type="AlphaFoldDB" id="A0A380CJL1"/>
<dbReference type="Pfam" id="PF00027">
    <property type="entry name" value="cNMP_binding"/>
    <property type="match status" value="1"/>
</dbReference>
<evidence type="ECO:0000256" key="2">
    <source>
        <dbReference type="ARBA" id="ARBA00023012"/>
    </source>
</evidence>
<keyword evidence="5" id="KW-0804">Transcription</keyword>
<evidence type="ECO:0000256" key="5">
    <source>
        <dbReference type="ARBA" id="ARBA00023163"/>
    </source>
</evidence>
<keyword evidence="3" id="KW-0805">Transcription regulation</keyword>
<keyword evidence="1 6" id="KW-0597">Phosphoprotein</keyword>
<dbReference type="Gene3D" id="2.60.120.10">
    <property type="entry name" value="Jelly Rolls"/>
    <property type="match status" value="1"/>
</dbReference>
<dbReference type="PANTHER" id="PTHR48111">
    <property type="entry name" value="REGULATOR OF RPOS"/>
    <property type="match status" value="1"/>
</dbReference>
<dbReference type="Gene3D" id="3.40.50.2300">
    <property type="match status" value="1"/>
</dbReference>
<dbReference type="EMBL" id="UGYW01000002">
    <property type="protein sequence ID" value="SUJ22074.1"/>
    <property type="molecule type" value="Genomic_DNA"/>
</dbReference>
<dbReference type="InterPro" id="IPR018490">
    <property type="entry name" value="cNMP-bd_dom_sf"/>
</dbReference>
<evidence type="ECO:0000256" key="4">
    <source>
        <dbReference type="ARBA" id="ARBA00023125"/>
    </source>
</evidence>
<dbReference type="InterPro" id="IPR011006">
    <property type="entry name" value="CheY-like_superfamily"/>
</dbReference>
<dbReference type="SMART" id="SM00448">
    <property type="entry name" value="REC"/>
    <property type="match status" value="1"/>
</dbReference>
<accession>A0A380CJL1</accession>
<dbReference type="InterPro" id="IPR014710">
    <property type="entry name" value="RmlC-like_jellyroll"/>
</dbReference>
<dbReference type="Proteomes" id="UP000254893">
    <property type="component" value="Unassembled WGS sequence"/>
</dbReference>
<protein>
    <submittedName>
        <fullName evidence="10">Response regulator ArlR</fullName>
    </submittedName>
</protein>
<feature type="modified residue" description="4-aspartylphosphate" evidence="6">
    <location>
        <position position="55"/>
    </location>
</feature>
<dbReference type="Pfam" id="PF13545">
    <property type="entry name" value="HTH_Crp_2"/>
    <property type="match status" value="1"/>
</dbReference>
<keyword evidence="4" id="KW-0238">DNA-binding</keyword>
<reference evidence="10 11" key="1">
    <citation type="submission" date="2018-06" db="EMBL/GenBank/DDBJ databases">
        <authorList>
            <consortium name="Pathogen Informatics"/>
            <person name="Doyle S."/>
        </authorList>
    </citation>
    <scope>NUCLEOTIDE SEQUENCE [LARGE SCALE GENOMIC DNA]</scope>
    <source>
        <strain evidence="10 11">NCTC11388</strain>
    </source>
</reference>
<dbReference type="PROSITE" id="PS50110">
    <property type="entry name" value="RESPONSE_REGULATORY"/>
    <property type="match status" value="1"/>
</dbReference>
<dbReference type="PANTHER" id="PTHR48111:SF4">
    <property type="entry name" value="DNA-BINDING DUAL TRANSCRIPTIONAL REGULATOR OMPR"/>
    <property type="match status" value="1"/>
</dbReference>
<dbReference type="InterPro" id="IPR000595">
    <property type="entry name" value="cNMP-bd_dom"/>
</dbReference>
<dbReference type="GO" id="GO:0000976">
    <property type="term" value="F:transcription cis-regulatory region binding"/>
    <property type="evidence" value="ECO:0007669"/>
    <property type="project" value="TreeGrafter"/>
</dbReference>
<evidence type="ECO:0000313" key="11">
    <source>
        <dbReference type="Proteomes" id="UP000254893"/>
    </source>
</evidence>
<dbReference type="CDD" id="cd00038">
    <property type="entry name" value="CAP_ED"/>
    <property type="match status" value="1"/>
</dbReference>
<dbReference type="SUPFAM" id="SSF51206">
    <property type="entry name" value="cAMP-binding domain-like"/>
    <property type="match status" value="1"/>
</dbReference>
<dbReference type="PRINTS" id="PR00034">
    <property type="entry name" value="HTHCRP"/>
</dbReference>
<dbReference type="RefSeq" id="WP_115170806.1">
    <property type="nucleotide sequence ID" value="NZ_JBPFQB010000005.1"/>
</dbReference>
<dbReference type="GO" id="GO:0006355">
    <property type="term" value="P:regulation of DNA-templated transcription"/>
    <property type="evidence" value="ECO:0007669"/>
    <property type="project" value="InterPro"/>
</dbReference>
<dbReference type="InterPro" id="IPR039420">
    <property type="entry name" value="WalR-like"/>
</dbReference>
<dbReference type="Pfam" id="PF00072">
    <property type="entry name" value="Response_reg"/>
    <property type="match status" value="1"/>
</dbReference>
<keyword evidence="2" id="KW-0902">Two-component regulatory system</keyword>
<feature type="domain" description="Response regulatory" evidence="8">
    <location>
        <begin position="5"/>
        <end position="122"/>
    </location>
</feature>
<evidence type="ECO:0000256" key="6">
    <source>
        <dbReference type="PROSITE-ProRule" id="PRU00169"/>
    </source>
</evidence>
<dbReference type="InterPro" id="IPR036388">
    <property type="entry name" value="WH-like_DNA-bd_sf"/>
</dbReference>
<dbReference type="PROSITE" id="PS51063">
    <property type="entry name" value="HTH_CRP_2"/>
    <property type="match status" value="1"/>
</dbReference>
<dbReference type="InterPro" id="IPR012318">
    <property type="entry name" value="HTH_CRP"/>
</dbReference>
<evidence type="ECO:0000256" key="3">
    <source>
        <dbReference type="ARBA" id="ARBA00023015"/>
    </source>
</evidence>
<dbReference type="InterPro" id="IPR036390">
    <property type="entry name" value="WH_DNA-bd_sf"/>
</dbReference>
<evidence type="ECO:0000259" key="9">
    <source>
        <dbReference type="PROSITE" id="PS51063"/>
    </source>
</evidence>
<dbReference type="InterPro" id="IPR001789">
    <property type="entry name" value="Sig_transdc_resp-reg_receiver"/>
</dbReference>